<name>A0ABM1MKX3_NICVS</name>
<evidence type="ECO:0000256" key="2">
    <source>
        <dbReference type="ARBA" id="ARBA00006676"/>
    </source>
</evidence>
<protein>
    <submittedName>
        <fullName evidence="10">Adenosine deaminase-like protein</fullName>
    </submittedName>
</protein>
<dbReference type="PANTHER" id="PTHR11409:SF42">
    <property type="entry name" value="ADENOSINE DEAMINASE-LIKE PROTEIN"/>
    <property type="match status" value="1"/>
</dbReference>
<keyword evidence="6" id="KW-0546">Nucleotide metabolism</keyword>
<evidence type="ECO:0000313" key="10">
    <source>
        <dbReference type="RefSeq" id="XP_017775223.1"/>
    </source>
</evidence>
<dbReference type="InterPro" id="IPR032466">
    <property type="entry name" value="Metal_Hydrolase"/>
</dbReference>
<dbReference type="CDD" id="cd00443">
    <property type="entry name" value="ADA_AMPD"/>
    <property type="match status" value="1"/>
</dbReference>
<comment type="catalytic activity">
    <reaction evidence="7">
        <text>N(6)-methyl-AMP + H2O + H(+) = IMP + methylamine</text>
        <dbReference type="Rhea" id="RHEA:16001"/>
        <dbReference type="ChEBI" id="CHEBI:15377"/>
        <dbReference type="ChEBI" id="CHEBI:15378"/>
        <dbReference type="ChEBI" id="CHEBI:58053"/>
        <dbReference type="ChEBI" id="CHEBI:59338"/>
        <dbReference type="ChEBI" id="CHEBI:144842"/>
    </reaction>
    <physiologicalReaction direction="left-to-right" evidence="7">
        <dbReference type="Rhea" id="RHEA:16002"/>
    </physiologicalReaction>
</comment>
<feature type="domain" description="Adenosine deaminase" evidence="8">
    <location>
        <begin position="39"/>
        <end position="353"/>
    </location>
</feature>
<keyword evidence="3" id="KW-0479">Metal-binding</keyword>
<evidence type="ECO:0000259" key="8">
    <source>
        <dbReference type="Pfam" id="PF00962"/>
    </source>
</evidence>
<dbReference type="GeneID" id="108561677"/>
<evidence type="ECO:0000256" key="3">
    <source>
        <dbReference type="ARBA" id="ARBA00022723"/>
    </source>
</evidence>
<evidence type="ECO:0000256" key="1">
    <source>
        <dbReference type="ARBA" id="ARBA00001947"/>
    </source>
</evidence>
<keyword evidence="9" id="KW-1185">Reference proteome</keyword>
<dbReference type="Proteomes" id="UP000695000">
    <property type="component" value="Unplaced"/>
</dbReference>
<keyword evidence="5" id="KW-0862">Zinc</keyword>
<comment type="similarity">
    <text evidence="2">Belongs to the metallo-dependent hydrolases superfamily. Adenosine and AMP deaminases family.</text>
</comment>
<dbReference type="Pfam" id="PF00962">
    <property type="entry name" value="A_deaminase"/>
    <property type="match status" value="1"/>
</dbReference>
<dbReference type="RefSeq" id="XP_017775223.1">
    <property type="nucleotide sequence ID" value="XM_017919734.1"/>
</dbReference>
<evidence type="ECO:0000313" key="9">
    <source>
        <dbReference type="Proteomes" id="UP000695000"/>
    </source>
</evidence>
<proteinExistence type="inferred from homology"/>
<gene>
    <name evidence="10" type="primary">LOC108561677</name>
</gene>
<dbReference type="Gene3D" id="3.20.20.140">
    <property type="entry name" value="Metal-dependent hydrolases"/>
    <property type="match status" value="1"/>
</dbReference>
<evidence type="ECO:0000256" key="4">
    <source>
        <dbReference type="ARBA" id="ARBA00022801"/>
    </source>
</evidence>
<evidence type="ECO:0000256" key="7">
    <source>
        <dbReference type="ARBA" id="ARBA00048787"/>
    </source>
</evidence>
<evidence type="ECO:0000256" key="6">
    <source>
        <dbReference type="ARBA" id="ARBA00023080"/>
    </source>
</evidence>
<evidence type="ECO:0000256" key="5">
    <source>
        <dbReference type="ARBA" id="ARBA00022833"/>
    </source>
</evidence>
<dbReference type="InterPro" id="IPR001365">
    <property type="entry name" value="A_deaminase_dom"/>
</dbReference>
<keyword evidence="4" id="KW-0378">Hydrolase</keyword>
<comment type="cofactor">
    <cofactor evidence="1">
        <name>Zn(2+)</name>
        <dbReference type="ChEBI" id="CHEBI:29105"/>
    </cofactor>
</comment>
<organism evidence="9 10">
    <name type="scientific">Nicrophorus vespilloides</name>
    <name type="common">Boreal carrion beetle</name>
    <dbReference type="NCBI Taxonomy" id="110193"/>
    <lineage>
        <taxon>Eukaryota</taxon>
        <taxon>Metazoa</taxon>
        <taxon>Ecdysozoa</taxon>
        <taxon>Arthropoda</taxon>
        <taxon>Hexapoda</taxon>
        <taxon>Insecta</taxon>
        <taxon>Pterygota</taxon>
        <taxon>Neoptera</taxon>
        <taxon>Endopterygota</taxon>
        <taxon>Coleoptera</taxon>
        <taxon>Polyphaga</taxon>
        <taxon>Staphyliniformia</taxon>
        <taxon>Silphidae</taxon>
        <taxon>Nicrophorinae</taxon>
        <taxon>Nicrophorus</taxon>
    </lineage>
</organism>
<reference evidence="10" key="1">
    <citation type="submission" date="2025-08" db="UniProtKB">
        <authorList>
            <consortium name="RefSeq"/>
        </authorList>
    </citation>
    <scope>IDENTIFICATION</scope>
    <source>
        <tissue evidence="10">Whole Larva</tissue>
    </source>
</reference>
<dbReference type="InterPro" id="IPR006330">
    <property type="entry name" value="Ado/ade_deaminase"/>
</dbReference>
<sequence>MAYQDPNVRRRVYSLFMCNKFNRIFKMNDRIVQFCKELPKIELHAHLNGSLSKETLMTLGCLEKSVSEYQRLSNLYDKSRRSLEECFELFGVAHGATKNKAAVYTATTCVIDEFYRDNCIYLELRTTPRDERDMSKQEYVETVVAAILDNKNDMIVKLLLSIDRRHDLDASNEVLELILRMHAKYPEIIKGVDLCGNPNEGTFPLQIFQKARRGGLKITLHCGEVDNEQEILEMLKFSPDRIGHGTFIRGNSFSMYKEHRIPLEICLTSNIVCGTVVSYEQHHVREWLKEKFPFSISTDDKGVFCSNLSNEYYLASKHFGLNEDDLYAITRNAVDHSFGSEVEKEILGRNIDSWWRKHTSP</sequence>
<dbReference type="PANTHER" id="PTHR11409">
    <property type="entry name" value="ADENOSINE DEAMINASE"/>
    <property type="match status" value="1"/>
</dbReference>
<accession>A0ABM1MKX3</accession>
<dbReference type="SUPFAM" id="SSF51556">
    <property type="entry name" value="Metallo-dependent hydrolases"/>
    <property type="match status" value="1"/>
</dbReference>